<evidence type="ECO:0000313" key="3">
    <source>
        <dbReference type="Proteomes" id="UP001303046"/>
    </source>
</evidence>
<name>A0ABR1CVR8_NECAM</name>
<proteinExistence type="predicted"/>
<dbReference type="PANTHER" id="PTHR31430">
    <property type="entry name" value="PROTEIN CBG22332-RELATED"/>
    <property type="match status" value="1"/>
</dbReference>
<dbReference type="Proteomes" id="UP001303046">
    <property type="component" value="Unassembled WGS sequence"/>
</dbReference>
<dbReference type="EMBL" id="JAVFWL010000003">
    <property type="protein sequence ID" value="KAK6742417.1"/>
    <property type="molecule type" value="Genomic_DNA"/>
</dbReference>
<protein>
    <recommendedName>
        <fullName evidence="4">RING-type domain-containing protein</fullName>
    </recommendedName>
</protein>
<gene>
    <name evidence="2" type="primary">Necator_chrIII.g10734</name>
    <name evidence="2" type="ORF">RB195_009969</name>
</gene>
<evidence type="ECO:0000256" key="1">
    <source>
        <dbReference type="SAM" id="MobiDB-lite"/>
    </source>
</evidence>
<feature type="compositionally biased region" description="Basic residues" evidence="1">
    <location>
        <begin position="195"/>
        <end position="207"/>
    </location>
</feature>
<sequence length="257" mass="29359">MVGPRDGEAATMHYLPRFARRAKQAKVRQIGYSVDRDPITSRITFNYNVAWTDVDDSLARRYEALKTNLSKKVTKLMRDDPAAILPRLIQCDGACNTWAPEDYIIQFGLCDHNICFRCYENEESISLTNDGTRGCCNKECVQRAKAELAIRTPTRMSSSSAIALGSRSRYTVFPGSKKKANADRVNADQRDKTQLHRRKKSKNKASKFKLDEMNSDLRLEMYLKMMKTTKSASEIYEDPSKYTSEMQIEFISGVFSK</sequence>
<comment type="caution">
    <text evidence="2">The sequence shown here is derived from an EMBL/GenBank/DDBJ whole genome shotgun (WGS) entry which is preliminary data.</text>
</comment>
<accession>A0ABR1CVR8</accession>
<reference evidence="2 3" key="1">
    <citation type="submission" date="2023-08" db="EMBL/GenBank/DDBJ databases">
        <title>A Necator americanus chromosomal reference genome.</title>
        <authorList>
            <person name="Ilik V."/>
            <person name="Petrzelkova K.J."/>
            <person name="Pardy F."/>
            <person name="Fuh T."/>
            <person name="Niatou-Singa F.S."/>
            <person name="Gouil Q."/>
            <person name="Baker L."/>
            <person name="Ritchie M.E."/>
            <person name="Jex A.R."/>
            <person name="Gazzola D."/>
            <person name="Li H."/>
            <person name="Toshio Fujiwara R."/>
            <person name="Zhan B."/>
            <person name="Aroian R.V."/>
            <person name="Pafco B."/>
            <person name="Schwarz E.M."/>
        </authorList>
    </citation>
    <scope>NUCLEOTIDE SEQUENCE [LARGE SCALE GENOMIC DNA]</scope>
    <source>
        <strain evidence="2 3">Aroian</strain>
        <tissue evidence="2">Whole animal</tissue>
    </source>
</reference>
<evidence type="ECO:0000313" key="2">
    <source>
        <dbReference type="EMBL" id="KAK6742417.1"/>
    </source>
</evidence>
<organism evidence="2 3">
    <name type="scientific">Necator americanus</name>
    <name type="common">Human hookworm</name>
    <dbReference type="NCBI Taxonomy" id="51031"/>
    <lineage>
        <taxon>Eukaryota</taxon>
        <taxon>Metazoa</taxon>
        <taxon>Ecdysozoa</taxon>
        <taxon>Nematoda</taxon>
        <taxon>Chromadorea</taxon>
        <taxon>Rhabditida</taxon>
        <taxon>Rhabditina</taxon>
        <taxon>Rhabditomorpha</taxon>
        <taxon>Strongyloidea</taxon>
        <taxon>Ancylostomatidae</taxon>
        <taxon>Bunostominae</taxon>
        <taxon>Necator</taxon>
    </lineage>
</organism>
<keyword evidence="3" id="KW-1185">Reference proteome</keyword>
<evidence type="ECO:0008006" key="4">
    <source>
        <dbReference type="Google" id="ProtNLM"/>
    </source>
</evidence>
<feature type="compositionally biased region" description="Basic and acidic residues" evidence="1">
    <location>
        <begin position="180"/>
        <end position="194"/>
    </location>
</feature>
<feature type="region of interest" description="Disordered" evidence="1">
    <location>
        <begin position="177"/>
        <end position="207"/>
    </location>
</feature>